<reference evidence="3" key="1">
    <citation type="submission" date="2025-08" db="UniProtKB">
        <authorList>
            <consortium name="RefSeq"/>
        </authorList>
    </citation>
    <scope>IDENTIFICATION</scope>
</reference>
<name>A0A9U8ELX0_BIOGL</name>
<proteinExistence type="predicted"/>
<feature type="chain" id="PRO_5040770569" evidence="1">
    <location>
        <begin position="24"/>
        <end position="286"/>
    </location>
</feature>
<accession>A0A9U8ELX0</accession>
<keyword evidence="1" id="KW-0732">Signal</keyword>
<dbReference type="RefSeq" id="XP_013093647.2">
    <property type="nucleotide sequence ID" value="XM_013238193.2"/>
</dbReference>
<keyword evidence="2" id="KW-1185">Reference proteome</keyword>
<protein>
    <submittedName>
        <fullName evidence="3">Uncharacterized protein LOC106077440</fullName>
    </submittedName>
</protein>
<evidence type="ECO:0000313" key="2">
    <source>
        <dbReference type="Proteomes" id="UP001165740"/>
    </source>
</evidence>
<dbReference type="Proteomes" id="UP001165740">
    <property type="component" value="Chromosome 7"/>
</dbReference>
<organism evidence="2 3">
    <name type="scientific">Biomphalaria glabrata</name>
    <name type="common">Bloodfluke planorb</name>
    <name type="synonym">Freshwater snail</name>
    <dbReference type="NCBI Taxonomy" id="6526"/>
    <lineage>
        <taxon>Eukaryota</taxon>
        <taxon>Metazoa</taxon>
        <taxon>Spiralia</taxon>
        <taxon>Lophotrochozoa</taxon>
        <taxon>Mollusca</taxon>
        <taxon>Gastropoda</taxon>
        <taxon>Heterobranchia</taxon>
        <taxon>Euthyneura</taxon>
        <taxon>Panpulmonata</taxon>
        <taxon>Hygrophila</taxon>
        <taxon>Lymnaeoidea</taxon>
        <taxon>Planorbidae</taxon>
        <taxon>Biomphalaria</taxon>
    </lineage>
</organism>
<evidence type="ECO:0000313" key="3">
    <source>
        <dbReference type="RefSeq" id="XP_013093647.2"/>
    </source>
</evidence>
<feature type="signal peptide" evidence="1">
    <location>
        <begin position="1"/>
        <end position="23"/>
    </location>
</feature>
<sequence length="286" mass="32057">MSFHHFIPLVVCVLLLFFQDGLSVEHKVSESCRVSIADCYLRVSRLNQQETADLCKMMTTKYRSVTAYHCLVRVGLCTEGEYDILKTLACQDSPNFQPASALAKLKLYRTINLANKTCQSQMLVCIRKYITAIVLKQQEHYCALVDLDINGVTSKSCLAENRSCSDYDYQTIKEAACDTALIEKDFTPFVNAIQAITTQCRHSIETCYSRSQNVRLLINSEQYCQVMHVEESGSSTYHCLVVQGSCSKEEFEKLEQSACKGISINSNIPAVALGLAIVLLSLDRQP</sequence>
<evidence type="ECO:0000256" key="1">
    <source>
        <dbReference type="SAM" id="SignalP"/>
    </source>
</evidence>
<dbReference type="GeneID" id="106077440"/>
<dbReference type="AlphaFoldDB" id="A0A9U8ELX0"/>
<gene>
    <name evidence="3" type="primary">LOC106077440</name>
</gene>
<dbReference type="OrthoDB" id="6083712at2759"/>
<dbReference type="KEGG" id="bgt:106077440"/>